<dbReference type="NCBIfam" id="TIGR01932">
    <property type="entry name" value="hflC"/>
    <property type="match status" value="1"/>
</dbReference>
<keyword evidence="5" id="KW-0472">Membrane</keyword>
<dbReference type="InterPro" id="IPR001972">
    <property type="entry name" value="Stomatin_HflK_fam"/>
</dbReference>
<dbReference type="Pfam" id="PF01145">
    <property type="entry name" value="Band_7"/>
    <property type="match status" value="1"/>
</dbReference>
<accession>A0A266QAK3</accession>
<comment type="caution">
    <text evidence="8">The sequence shown here is derived from an EMBL/GenBank/DDBJ whole genome shotgun (WGS) entry which is preliminary data.</text>
</comment>
<gene>
    <name evidence="8" type="ORF">CBP51_08035</name>
</gene>
<dbReference type="PIRSF" id="PIRSF005651">
    <property type="entry name" value="HflC"/>
    <property type="match status" value="1"/>
</dbReference>
<feature type="domain" description="Band 7" evidence="7">
    <location>
        <begin position="21"/>
        <end position="185"/>
    </location>
</feature>
<dbReference type="InterPro" id="IPR036013">
    <property type="entry name" value="Band_7/SPFH_dom_sf"/>
</dbReference>
<dbReference type="RefSeq" id="WP_078044003.1">
    <property type="nucleotide sequence ID" value="NZ_NHNI01000001.1"/>
</dbReference>
<sequence>MSSKGLFSIVVLLVGLIIFANSAYVVTEYQRAVVLQFGRLVKADVPPGLHFKLPFAEKVRKFDGRLLTADMATESFFTVENKRLMVDSYIKWQVKDVEVYYKATGGDELTAENRLAQRVADGLRNQFGRRTLHDVVSGKRDELMSEITASINLDAVKLLGIEVKDIRVKRIDFPAEASQSVFARMAADREKEAREYRSQGKEQAEVIGADADKQVSVLEANAYRDAERIRGEGDATAAAIFAEAYNKDPEFYSFVRSLNAYRQSFNSKDDLMVVDPKSDFFRYLKDPQGKK</sequence>
<dbReference type="InterPro" id="IPR010200">
    <property type="entry name" value="HflC"/>
</dbReference>
<protein>
    <recommendedName>
        <fullName evidence="6">Protein HflC</fullName>
    </recommendedName>
</protein>
<dbReference type="EMBL" id="NHNI01000001">
    <property type="protein sequence ID" value="OZY86927.1"/>
    <property type="molecule type" value="Genomic_DNA"/>
</dbReference>
<evidence type="ECO:0000313" key="8">
    <source>
        <dbReference type="EMBL" id="OZY86927.1"/>
    </source>
</evidence>
<dbReference type="STRING" id="1209072.GCA_000766945_03560"/>
<keyword evidence="4" id="KW-1133">Transmembrane helix</keyword>
<evidence type="ECO:0000256" key="2">
    <source>
        <dbReference type="ARBA" id="ARBA00007862"/>
    </source>
</evidence>
<name>A0A266QAK3_9GAMM</name>
<evidence type="ECO:0000259" key="7">
    <source>
        <dbReference type="SMART" id="SM00244"/>
    </source>
</evidence>
<evidence type="ECO:0000256" key="3">
    <source>
        <dbReference type="ARBA" id="ARBA00022692"/>
    </source>
</evidence>
<evidence type="ECO:0000256" key="5">
    <source>
        <dbReference type="ARBA" id="ARBA00023136"/>
    </source>
</evidence>
<dbReference type="AlphaFoldDB" id="A0A266QAK3"/>
<dbReference type="SMART" id="SM00244">
    <property type="entry name" value="PHB"/>
    <property type="match status" value="1"/>
</dbReference>
<dbReference type="InterPro" id="IPR001107">
    <property type="entry name" value="Band_7"/>
</dbReference>
<evidence type="ECO:0000256" key="4">
    <source>
        <dbReference type="ARBA" id="ARBA00022989"/>
    </source>
</evidence>
<dbReference type="CDD" id="cd03405">
    <property type="entry name" value="SPFH_HflC"/>
    <property type="match status" value="1"/>
</dbReference>
<dbReference type="PANTHER" id="PTHR42911">
    <property type="entry name" value="MODULATOR OF FTSH PROTEASE HFLC"/>
    <property type="match status" value="1"/>
</dbReference>
<dbReference type="GO" id="GO:0016020">
    <property type="term" value="C:membrane"/>
    <property type="evidence" value="ECO:0007669"/>
    <property type="project" value="UniProtKB-SubCell"/>
</dbReference>
<dbReference type="PANTHER" id="PTHR42911:SF1">
    <property type="entry name" value="MODULATOR OF FTSH PROTEASE HFLC"/>
    <property type="match status" value="1"/>
</dbReference>
<keyword evidence="9" id="KW-1185">Reference proteome</keyword>
<comment type="similarity">
    <text evidence="2 6">Belongs to the band 7/mec-2 family. HflC subfamily.</text>
</comment>
<keyword evidence="3" id="KW-0812">Transmembrane</keyword>
<dbReference type="Gene3D" id="3.30.479.30">
    <property type="entry name" value="Band 7 domain"/>
    <property type="match status" value="1"/>
</dbReference>
<proteinExistence type="inferred from homology"/>
<dbReference type="PRINTS" id="PR00721">
    <property type="entry name" value="STOMATIN"/>
</dbReference>
<comment type="function">
    <text evidence="6">HflC and HflK could regulate a protease.</text>
</comment>
<dbReference type="SUPFAM" id="SSF117892">
    <property type="entry name" value="Band 7/SPFH domain"/>
    <property type="match status" value="1"/>
</dbReference>
<reference evidence="9" key="1">
    <citation type="submission" date="2017-05" db="EMBL/GenBank/DDBJ databases">
        <authorList>
            <person name="Barney B.M."/>
        </authorList>
    </citation>
    <scope>NUCLEOTIDE SEQUENCE [LARGE SCALE GENOMIC DNA]</scope>
    <source>
        <strain evidence="9">PSBB022</strain>
    </source>
</reference>
<evidence type="ECO:0000256" key="1">
    <source>
        <dbReference type="ARBA" id="ARBA00004167"/>
    </source>
</evidence>
<evidence type="ECO:0000313" key="9">
    <source>
        <dbReference type="Proteomes" id="UP000216101"/>
    </source>
</evidence>
<organism evidence="8 9">
    <name type="scientific">Cellvibrio mixtus</name>
    <dbReference type="NCBI Taxonomy" id="39650"/>
    <lineage>
        <taxon>Bacteria</taxon>
        <taxon>Pseudomonadati</taxon>
        <taxon>Pseudomonadota</taxon>
        <taxon>Gammaproteobacteria</taxon>
        <taxon>Cellvibrionales</taxon>
        <taxon>Cellvibrionaceae</taxon>
        <taxon>Cellvibrio</taxon>
    </lineage>
</organism>
<dbReference type="Proteomes" id="UP000216101">
    <property type="component" value="Unassembled WGS sequence"/>
</dbReference>
<comment type="subcellular location">
    <subcellularLocation>
        <location evidence="1">Membrane</location>
        <topology evidence="1">Single-pass membrane protein</topology>
    </subcellularLocation>
</comment>
<evidence type="ECO:0000256" key="6">
    <source>
        <dbReference type="PIRNR" id="PIRNR005651"/>
    </source>
</evidence>